<dbReference type="InterPro" id="IPR051919">
    <property type="entry name" value="W-dependent_AOR"/>
</dbReference>
<dbReference type="AlphaFoldDB" id="A0A6I6EZG9"/>
<reference evidence="10 11" key="1">
    <citation type="submission" date="2019-12" db="EMBL/GenBank/DDBJ databases">
        <title>Genome sequenceing of Clostridium bovifaecis.</title>
        <authorList>
            <person name="Yao Y."/>
        </authorList>
    </citation>
    <scope>NUCLEOTIDE SEQUENCE [LARGE SCALE GENOMIC DNA]</scope>
    <source>
        <strain evidence="10 11">BXX</strain>
    </source>
</reference>
<dbReference type="InterPro" id="IPR001203">
    <property type="entry name" value="OxRdtase_Ald_Fedxn_C"/>
</dbReference>
<keyword evidence="5" id="KW-0560">Oxidoreductase</keyword>
<keyword evidence="7" id="KW-0411">Iron-sulfur</keyword>
<dbReference type="Pfam" id="PF01314">
    <property type="entry name" value="AFOR_C"/>
    <property type="match status" value="1"/>
</dbReference>
<comment type="cofactor">
    <cofactor evidence="1">
        <name>[4Fe-4S] cluster</name>
        <dbReference type="ChEBI" id="CHEBI:49883"/>
    </cofactor>
</comment>
<evidence type="ECO:0000256" key="8">
    <source>
        <dbReference type="ARBA" id="ARBA00049934"/>
    </source>
</evidence>
<dbReference type="InterPro" id="IPR013985">
    <property type="entry name" value="Ald_Fedxn_OxRdtase_dom3"/>
</dbReference>
<dbReference type="GO" id="GO:0046872">
    <property type="term" value="F:metal ion binding"/>
    <property type="evidence" value="ECO:0007669"/>
    <property type="project" value="UniProtKB-KW"/>
</dbReference>
<dbReference type="Proteomes" id="UP000422764">
    <property type="component" value="Chromosome"/>
</dbReference>
<keyword evidence="4" id="KW-0479">Metal-binding</keyword>
<dbReference type="SUPFAM" id="SSF48310">
    <property type="entry name" value="Aldehyde ferredoxin oxidoreductase, C-terminal domains"/>
    <property type="match status" value="1"/>
</dbReference>
<evidence type="ECO:0000256" key="5">
    <source>
        <dbReference type="ARBA" id="ARBA00023002"/>
    </source>
</evidence>
<dbReference type="PANTHER" id="PTHR30038">
    <property type="entry name" value="ALDEHYDE FERREDOXIN OXIDOREDUCTASE"/>
    <property type="match status" value="1"/>
</dbReference>
<dbReference type="Gene3D" id="1.10.569.10">
    <property type="entry name" value="Aldehyde Ferredoxin Oxidoreductase Protein, subunit A, domain 2"/>
    <property type="match status" value="1"/>
</dbReference>
<organism evidence="10 11">
    <name type="scientific">Clostridium bovifaecis</name>
    <dbReference type="NCBI Taxonomy" id="2184719"/>
    <lineage>
        <taxon>Bacteria</taxon>
        <taxon>Bacillati</taxon>
        <taxon>Bacillota</taxon>
        <taxon>Clostridia</taxon>
        <taxon>Eubacteriales</taxon>
        <taxon>Clostridiaceae</taxon>
        <taxon>Clostridium</taxon>
    </lineage>
</organism>
<dbReference type="EMBL" id="CP046522">
    <property type="protein sequence ID" value="QGU94394.1"/>
    <property type="molecule type" value="Genomic_DNA"/>
</dbReference>
<evidence type="ECO:0000259" key="9">
    <source>
        <dbReference type="SMART" id="SM00790"/>
    </source>
</evidence>
<dbReference type="Pfam" id="PF02730">
    <property type="entry name" value="AFOR_N"/>
    <property type="match status" value="1"/>
</dbReference>
<evidence type="ECO:0000256" key="7">
    <source>
        <dbReference type="ARBA" id="ARBA00023014"/>
    </source>
</evidence>
<dbReference type="GO" id="GO:0051539">
    <property type="term" value="F:4 iron, 4 sulfur cluster binding"/>
    <property type="evidence" value="ECO:0007669"/>
    <property type="project" value="UniProtKB-KW"/>
</dbReference>
<dbReference type="GO" id="GO:0009055">
    <property type="term" value="F:electron transfer activity"/>
    <property type="evidence" value="ECO:0007669"/>
    <property type="project" value="InterPro"/>
</dbReference>
<keyword evidence="6" id="KW-0408">Iron</keyword>
<sequence length="638" mass="71137">MFGYAGKILDINLSESKIKGIFFGEKELKEYLGGVGLTSKILYDNIKRKIDPLGPDNILVFGVGTMVGTNITTASRTEASAISPATGLIGTSNSGNYFGSELKYAGYDGIILRGKAEKPVYLWISDGKVEIRDAGFLWGKDSWDTIKSLREELNIEELQVACIGQGGENLVRFASIQNGPYDAWGRTGLGAVMGSKNLKAIAVKGFGSIRPAKRKELIESVIKVNKTIKESPFYGAFSKFGTMLATLPYSEQGALPGRNFQTGIIEDWVETRSRKVVQKYSNKGVACIACPIACAHWAVIKEGSYKGLEIKDMEVTPVMGFGAGCDIRNMASIIKITEICQRLGLDMVSAASIAAFAMELYEKGVIDKKDLGFSLNWGEEESVIKLLYNIANREGLGEILGEGTLRASKMIKNTEKYAIHVKGLEIPMADARGRWSTWTFGNITNLRGGDHLRNRNPVENLQYNENIIPYRSEKFGFPDKIYENFDMPQNIKNEVFNREKDYVDIIKMSKWAEDLISLYNAVGLCIRPPVLQSIGPTLIAELFTNLTGISLTADEAIKAGERIWNVQKLINIIQGEKPEDSVFPERFYEERLKGEGEEGKGLDRTEVQKTLEEYFQYRNWNMKTGVPNREKLRELNIK</sequence>
<keyword evidence="11" id="KW-1185">Reference proteome</keyword>
<keyword evidence="3" id="KW-0004">4Fe-4S</keyword>
<evidence type="ECO:0000313" key="10">
    <source>
        <dbReference type="EMBL" id="QGU94394.1"/>
    </source>
</evidence>
<dbReference type="SUPFAM" id="SSF56228">
    <property type="entry name" value="Aldehyde ferredoxin oxidoreductase, N-terminal domain"/>
    <property type="match status" value="1"/>
</dbReference>
<proteinExistence type="inferred from homology"/>
<accession>A0A6I6EZG9</accession>
<dbReference type="PANTHER" id="PTHR30038:SF0">
    <property type="entry name" value="TUNGSTEN-CONTAINING ALDEHYDE FERREDOXIN OXIDOREDUCTASE"/>
    <property type="match status" value="1"/>
</dbReference>
<dbReference type="InterPro" id="IPR013983">
    <property type="entry name" value="Ald_Fedxn_OxRdtase_N"/>
</dbReference>
<comment type="cofactor">
    <cofactor evidence="8">
        <name>tungstopterin</name>
        <dbReference type="ChEBI" id="CHEBI:30402"/>
    </cofactor>
</comment>
<dbReference type="SMART" id="SM00790">
    <property type="entry name" value="AFOR_N"/>
    <property type="match status" value="1"/>
</dbReference>
<dbReference type="InterPro" id="IPR013984">
    <property type="entry name" value="Ald_Fedxn_OxRdtase_dom2"/>
</dbReference>
<gene>
    <name evidence="10" type="ORF">GOM49_04095</name>
</gene>
<protein>
    <submittedName>
        <fullName evidence="10">Aldehyde ferredoxin oxidoreductase</fullName>
    </submittedName>
</protein>
<name>A0A6I6EZG9_9CLOT</name>
<evidence type="ECO:0000256" key="4">
    <source>
        <dbReference type="ARBA" id="ARBA00022723"/>
    </source>
</evidence>
<dbReference type="Gene3D" id="3.60.9.10">
    <property type="entry name" value="Aldehyde ferredoxin oxidoreductase, N-terminal domain"/>
    <property type="match status" value="1"/>
</dbReference>
<dbReference type="GO" id="GO:0016625">
    <property type="term" value="F:oxidoreductase activity, acting on the aldehyde or oxo group of donors, iron-sulfur protein as acceptor"/>
    <property type="evidence" value="ECO:0007669"/>
    <property type="project" value="InterPro"/>
</dbReference>
<evidence type="ECO:0000256" key="2">
    <source>
        <dbReference type="ARBA" id="ARBA00011032"/>
    </source>
</evidence>
<evidence type="ECO:0000313" key="11">
    <source>
        <dbReference type="Proteomes" id="UP000422764"/>
    </source>
</evidence>
<evidence type="ECO:0000256" key="1">
    <source>
        <dbReference type="ARBA" id="ARBA00001966"/>
    </source>
</evidence>
<dbReference type="InterPro" id="IPR036021">
    <property type="entry name" value="Tungsten_al_ferr_oxy-like_C"/>
</dbReference>
<dbReference type="InterPro" id="IPR036503">
    <property type="entry name" value="Ald_Fedxn_OxRdtase_N_sf"/>
</dbReference>
<evidence type="ECO:0000256" key="3">
    <source>
        <dbReference type="ARBA" id="ARBA00022485"/>
    </source>
</evidence>
<evidence type="ECO:0000256" key="6">
    <source>
        <dbReference type="ARBA" id="ARBA00023004"/>
    </source>
</evidence>
<feature type="domain" description="Aldehyde ferredoxin oxidoreductase N-terminal" evidence="9">
    <location>
        <begin position="4"/>
        <end position="207"/>
    </location>
</feature>
<comment type="similarity">
    <text evidence="2">Belongs to the AOR/FOR family.</text>
</comment>
<dbReference type="Gene3D" id="1.10.599.10">
    <property type="entry name" value="Aldehyde Ferredoxin Oxidoreductase Protein, subunit A, domain 3"/>
    <property type="match status" value="1"/>
</dbReference>